<protein>
    <submittedName>
        <fullName evidence="1">Uncharacterized protein</fullName>
    </submittedName>
</protein>
<sequence length="73" mass="8804">MINKTLSEELILKCSRWFKISIPSEHRTTPPYTPGIFKILVYFYYFFNFNITSWSYVDTKAYLIDNCDINRVH</sequence>
<keyword evidence="2" id="KW-1185">Reference proteome</keyword>
<dbReference type="AlphaFoldDB" id="A0A3M7Q2X9"/>
<comment type="caution">
    <text evidence="1">The sequence shown here is derived from an EMBL/GenBank/DDBJ whole genome shotgun (WGS) entry which is preliminary data.</text>
</comment>
<accession>A0A3M7Q2X9</accession>
<evidence type="ECO:0000313" key="1">
    <source>
        <dbReference type="EMBL" id="RNA05529.1"/>
    </source>
</evidence>
<dbReference type="Proteomes" id="UP000276133">
    <property type="component" value="Unassembled WGS sequence"/>
</dbReference>
<organism evidence="1 2">
    <name type="scientific">Brachionus plicatilis</name>
    <name type="common">Marine rotifer</name>
    <name type="synonym">Brachionus muelleri</name>
    <dbReference type="NCBI Taxonomy" id="10195"/>
    <lineage>
        <taxon>Eukaryota</taxon>
        <taxon>Metazoa</taxon>
        <taxon>Spiralia</taxon>
        <taxon>Gnathifera</taxon>
        <taxon>Rotifera</taxon>
        <taxon>Eurotatoria</taxon>
        <taxon>Monogononta</taxon>
        <taxon>Pseudotrocha</taxon>
        <taxon>Ploima</taxon>
        <taxon>Brachionidae</taxon>
        <taxon>Brachionus</taxon>
    </lineage>
</organism>
<name>A0A3M7Q2X9_BRAPC</name>
<gene>
    <name evidence="1" type="ORF">BpHYR1_002084</name>
</gene>
<proteinExistence type="predicted"/>
<dbReference type="EMBL" id="REGN01007679">
    <property type="protein sequence ID" value="RNA05529.1"/>
    <property type="molecule type" value="Genomic_DNA"/>
</dbReference>
<reference evidence="1 2" key="1">
    <citation type="journal article" date="2018" name="Sci. Rep.">
        <title>Genomic signatures of local adaptation to the degree of environmental predictability in rotifers.</title>
        <authorList>
            <person name="Franch-Gras L."/>
            <person name="Hahn C."/>
            <person name="Garcia-Roger E.M."/>
            <person name="Carmona M.J."/>
            <person name="Serra M."/>
            <person name="Gomez A."/>
        </authorList>
    </citation>
    <scope>NUCLEOTIDE SEQUENCE [LARGE SCALE GENOMIC DNA]</scope>
    <source>
        <strain evidence="1">HYR1</strain>
    </source>
</reference>
<evidence type="ECO:0000313" key="2">
    <source>
        <dbReference type="Proteomes" id="UP000276133"/>
    </source>
</evidence>